<dbReference type="AlphaFoldDB" id="A0A8T0GGA9"/>
<dbReference type="EMBL" id="CM026432">
    <property type="protein sequence ID" value="KAG0557665.1"/>
    <property type="molecule type" value="Genomic_DNA"/>
</dbReference>
<gene>
    <name evidence="1" type="ORF">KC19_11G147800</name>
</gene>
<name>A0A8T0GGA9_CERPU</name>
<organism evidence="1 2">
    <name type="scientific">Ceratodon purpureus</name>
    <name type="common">Fire moss</name>
    <name type="synonym">Dicranum purpureum</name>
    <dbReference type="NCBI Taxonomy" id="3225"/>
    <lineage>
        <taxon>Eukaryota</taxon>
        <taxon>Viridiplantae</taxon>
        <taxon>Streptophyta</taxon>
        <taxon>Embryophyta</taxon>
        <taxon>Bryophyta</taxon>
        <taxon>Bryophytina</taxon>
        <taxon>Bryopsida</taxon>
        <taxon>Dicranidae</taxon>
        <taxon>Pseudoditrichales</taxon>
        <taxon>Ditrichaceae</taxon>
        <taxon>Ceratodon</taxon>
    </lineage>
</organism>
<proteinExistence type="predicted"/>
<comment type="caution">
    <text evidence="1">The sequence shown here is derived from an EMBL/GenBank/DDBJ whole genome shotgun (WGS) entry which is preliminary data.</text>
</comment>
<evidence type="ECO:0000313" key="2">
    <source>
        <dbReference type="Proteomes" id="UP000822688"/>
    </source>
</evidence>
<dbReference type="Proteomes" id="UP000822688">
    <property type="component" value="Chromosome 11"/>
</dbReference>
<keyword evidence="2" id="KW-1185">Reference proteome</keyword>
<sequence>MYRCMFYPRVPFWKAPYVLLLNLWGVKGEKRRFAYDWVPSQGSFNYNLRFL</sequence>
<reference evidence="1 2" key="1">
    <citation type="submission" date="2020-06" db="EMBL/GenBank/DDBJ databases">
        <title>WGS assembly of Ceratodon purpureus strain R40.</title>
        <authorList>
            <person name="Carey S.B."/>
            <person name="Jenkins J."/>
            <person name="Shu S."/>
            <person name="Lovell J.T."/>
            <person name="Sreedasyam A."/>
            <person name="Maumus F."/>
            <person name="Tiley G.P."/>
            <person name="Fernandez-Pozo N."/>
            <person name="Barry K."/>
            <person name="Chen C."/>
            <person name="Wang M."/>
            <person name="Lipzen A."/>
            <person name="Daum C."/>
            <person name="Saski C.A."/>
            <person name="Payton A.C."/>
            <person name="Mcbreen J.C."/>
            <person name="Conrad R.E."/>
            <person name="Kollar L.M."/>
            <person name="Olsson S."/>
            <person name="Huttunen S."/>
            <person name="Landis J.B."/>
            <person name="Wickett N.J."/>
            <person name="Johnson M.G."/>
            <person name="Rensing S.A."/>
            <person name="Grimwood J."/>
            <person name="Schmutz J."/>
            <person name="Mcdaniel S.F."/>
        </authorList>
    </citation>
    <scope>NUCLEOTIDE SEQUENCE [LARGE SCALE GENOMIC DNA]</scope>
    <source>
        <strain evidence="1 2">R40</strain>
    </source>
</reference>
<protein>
    <submittedName>
        <fullName evidence="1">Uncharacterized protein</fullName>
    </submittedName>
</protein>
<accession>A0A8T0GGA9</accession>
<evidence type="ECO:0000313" key="1">
    <source>
        <dbReference type="EMBL" id="KAG0557665.1"/>
    </source>
</evidence>